<dbReference type="OMA" id="LYACYEY"/>
<dbReference type="VEuPathDB" id="AmoebaDB:EHI5A_002040"/>
<gene>
    <name evidence="3" type="ORF">CL6EHI_118770</name>
</gene>
<dbReference type="AlphaFoldDB" id="A0A5K1VH95"/>
<evidence type="ECO:0000313" key="3">
    <source>
        <dbReference type="EMBL" id="GAT93931.1"/>
    </source>
</evidence>
<feature type="signal peptide" evidence="2">
    <location>
        <begin position="1"/>
        <end position="20"/>
    </location>
</feature>
<keyword evidence="1" id="KW-1133">Transmembrane helix</keyword>
<dbReference type="VEuPathDB" id="AmoebaDB:KM1_001060"/>
<evidence type="ECO:0000256" key="2">
    <source>
        <dbReference type="SAM" id="SignalP"/>
    </source>
</evidence>
<dbReference type="VEuPathDB" id="AmoebaDB:EHI_118770"/>
<name>A0A5K1VH95_ENTHI</name>
<keyword evidence="1" id="KW-0472">Membrane</keyword>
<keyword evidence="1" id="KW-0812">Transmembrane</keyword>
<evidence type="ECO:0000256" key="1">
    <source>
        <dbReference type="SAM" id="Phobius"/>
    </source>
</evidence>
<protein>
    <submittedName>
        <fullName evidence="3">Uncharacterized protein</fullName>
    </submittedName>
</protein>
<proteinExistence type="predicted"/>
<sequence length="837" mass="92419">MKSFIVLCFIVSCLANQCKCELVEEDGTKSDSYKCNRVEDFSASECTIFTSLESVIGLPNNVKELVINVDEISIQLTESCHIEKLVVEDFGTEVIFKGDGYLSIDLITSENPVLISTSISMDIVKSECKDLSLNSLADSVIKFSGSQLDEVYVQGILQISNTVTIKELTMLSNGYLSIKGNYEIQLLIIKATEFILYVEKKGTIKALDTKQLDLSDQNIDICLIKSLTQEFPELQLPANLKGFELKKCCAENEIHLKKEGAQVRCTIIMCSLGKVLEPSNCFEIQEKSQEDIPISITLTQGYDLNKIKNKKIYQLVIPEELHTEIDGSLFEAEEIIVQGESTLKGKFNSIVANSLELVSAEVNKLNVIGKVTFDNVKLTGFIDLTDSQIIINGVTTFERAQIIASSVNIFLNNKGSIFMNDSKMMLSSGVIYGSYESTFKGWIITNSKVEIEGVVDINFDGGHDNLCKRIIQLSSSDISFSITSRDNSISSLVLDTSKTGIYACYEYNNKPIYTLENCKTNKNQLILPDDTTCTCDSLYCNYIVEGKSIQITEDIGGIEGNDLTIKANGISIDQLACFGECTLVGDFVVRSIKQQSGPLNIKGQILINTINVLEESTIIKVYPLAILTLETQVVENTKIFIQNRGSLELTTNNLKNSLIEIEETGLAVVYDSNLIISSSTISLSNVNHNAFALGPGKGLGTDFRPTGSTISFSQDSSIVIRGEVTDEVYLVYGPKGSILNVPQIKSVVNEQAFDIKSRIKCGTYIVANAFKDDVVCPKQPFNLRGVNVVLVPKKWNRNQSYLMMLMFSFIGVSGLLVVLFIIYSLIKASHISNLKMN</sequence>
<accession>A0A5K1VH95</accession>
<feature type="transmembrane region" description="Helical" evidence="1">
    <location>
        <begin position="801"/>
        <end position="826"/>
    </location>
</feature>
<keyword evidence="2" id="KW-0732">Signal</keyword>
<evidence type="ECO:0000313" key="4">
    <source>
        <dbReference type="Proteomes" id="UP000078387"/>
    </source>
</evidence>
<organism evidence="3 4">
    <name type="scientific">Entamoeba histolytica</name>
    <dbReference type="NCBI Taxonomy" id="5759"/>
    <lineage>
        <taxon>Eukaryota</taxon>
        <taxon>Amoebozoa</taxon>
        <taxon>Evosea</taxon>
        <taxon>Archamoebae</taxon>
        <taxon>Mastigamoebida</taxon>
        <taxon>Entamoebidae</taxon>
        <taxon>Entamoeba</taxon>
    </lineage>
</organism>
<dbReference type="EMBL" id="BDEQ01000001">
    <property type="protein sequence ID" value="GAT93931.1"/>
    <property type="molecule type" value="Genomic_DNA"/>
</dbReference>
<dbReference type="VEuPathDB" id="AmoebaDB:EHI8A_000470"/>
<comment type="caution">
    <text evidence="3">The sequence shown here is derived from an EMBL/GenBank/DDBJ whole genome shotgun (WGS) entry which is preliminary data.</text>
</comment>
<dbReference type="Proteomes" id="UP000078387">
    <property type="component" value="Unassembled WGS sequence"/>
</dbReference>
<reference evidence="3 4" key="1">
    <citation type="submission" date="2016-05" db="EMBL/GenBank/DDBJ databases">
        <title>First whole genome sequencing of Entamoeba histolytica HM1:IMSS-clone-6.</title>
        <authorList>
            <person name="Mukherjee Avik.K."/>
            <person name="Izumyama S."/>
            <person name="Nakada-Tsukui K."/>
            <person name="Nozaki T."/>
        </authorList>
    </citation>
    <scope>NUCLEOTIDE SEQUENCE [LARGE SCALE GENOMIC DNA]</scope>
    <source>
        <strain evidence="3 4">HM1:IMSS clone 6</strain>
    </source>
</reference>
<dbReference type="VEuPathDB" id="AmoebaDB:EHI7A_001130"/>
<feature type="chain" id="PRO_5023924933" evidence="2">
    <location>
        <begin position="21"/>
        <end position="837"/>
    </location>
</feature>